<dbReference type="RefSeq" id="WP_183980609.1">
    <property type="nucleotide sequence ID" value="NZ_JACIBY010000033.1"/>
</dbReference>
<comment type="caution">
    <text evidence="1">The sequence shown here is derived from an EMBL/GenBank/DDBJ whole genome shotgun (WGS) entry which is preliminary data.</text>
</comment>
<dbReference type="EMBL" id="JACIBY010000033">
    <property type="protein sequence ID" value="MBB3842316.1"/>
    <property type="molecule type" value="Genomic_DNA"/>
</dbReference>
<evidence type="ECO:0000313" key="2">
    <source>
        <dbReference type="Proteomes" id="UP000541352"/>
    </source>
</evidence>
<protein>
    <submittedName>
        <fullName evidence="1">Uncharacterized protein</fullName>
    </submittedName>
</protein>
<dbReference type="AlphaFoldDB" id="A0A7W5ZSY7"/>
<sequence length="66" mass="7437">MDEKYLLAGIFFIKYFANETEFFEIFFRGDGAEGQGQGKWARCGTPPDSATSIGKSINVAQNQYKF</sequence>
<name>A0A7W5ZSY7_9BACT</name>
<accession>A0A7W5ZSY7</accession>
<dbReference type="Proteomes" id="UP000541352">
    <property type="component" value="Unassembled WGS sequence"/>
</dbReference>
<organism evidence="1 2">
    <name type="scientific">Runella defluvii</name>
    <dbReference type="NCBI Taxonomy" id="370973"/>
    <lineage>
        <taxon>Bacteria</taxon>
        <taxon>Pseudomonadati</taxon>
        <taxon>Bacteroidota</taxon>
        <taxon>Cytophagia</taxon>
        <taxon>Cytophagales</taxon>
        <taxon>Spirosomataceae</taxon>
        <taxon>Runella</taxon>
    </lineage>
</organism>
<gene>
    <name evidence="1" type="ORF">FHS57_006347</name>
</gene>
<proteinExistence type="predicted"/>
<reference evidence="1 2" key="1">
    <citation type="submission" date="2020-08" db="EMBL/GenBank/DDBJ databases">
        <title>Genomic Encyclopedia of Type Strains, Phase IV (KMG-IV): sequencing the most valuable type-strain genomes for metagenomic binning, comparative biology and taxonomic classification.</title>
        <authorList>
            <person name="Goeker M."/>
        </authorList>
    </citation>
    <scope>NUCLEOTIDE SEQUENCE [LARGE SCALE GENOMIC DNA]</scope>
    <source>
        <strain evidence="1 2">DSM 17976</strain>
    </source>
</reference>
<keyword evidence="2" id="KW-1185">Reference proteome</keyword>
<evidence type="ECO:0000313" key="1">
    <source>
        <dbReference type="EMBL" id="MBB3842316.1"/>
    </source>
</evidence>